<dbReference type="AlphaFoldDB" id="A0A2U9BH58"/>
<accession>A0A2U9BH58</accession>
<keyword evidence="3" id="KW-1185">Reference proteome</keyword>
<dbReference type="Proteomes" id="UP000246464">
    <property type="component" value="Chromosome 6"/>
</dbReference>
<feature type="compositionally biased region" description="Polar residues" evidence="1">
    <location>
        <begin position="1"/>
        <end position="10"/>
    </location>
</feature>
<gene>
    <name evidence="2" type="ORF">SMAX5B_014228</name>
</gene>
<sequence length="174" mass="19356">MEQVQPTLNPYFQPHTEPTKTPRQPAEEPTFPSPSPRHSSITQQHPLLPTQPHPQPVYIRKEETTGGLKQVPTEPKASTPLPERNGRRTTRMQQQKNHADFPDPQLSPILPMTPHQQNKAALFTIPYLFISAINKDQDNIHSHTTTLDATDHHAADPGGGSPGLCNTGKSNQHL</sequence>
<name>A0A2U9BH58_SCOMX</name>
<feature type="region of interest" description="Disordered" evidence="1">
    <location>
        <begin position="149"/>
        <end position="174"/>
    </location>
</feature>
<protein>
    <submittedName>
        <fullName evidence="2">Uncharacterized protein</fullName>
    </submittedName>
</protein>
<proteinExistence type="predicted"/>
<evidence type="ECO:0000313" key="2">
    <source>
        <dbReference type="EMBL" id="AWP03368.1"/>
    </source>
</evidence>
<dbReference type="EMBL" id="CP026248">
    <property type="protein sequence ID" value="AWP03368.1"/>
    <property type="molecule type" value="Genomic_DNA"/>
</dbReference>
<evidence type="ECO:0000256" key="1">
    <source>
        <dbReference type="SAM" id="MobiDB-lite"/>
    </source>
</evidence>
<reference evidence="2 3" key="1">
    <citation type="submission" date="2017-12" db="EMBL/GenBank/DDBJ databases">
        <title>Integrating genomic resources of turbot (Scophthalmus maximus) in depth evaluation of genetic and physical mapping variation across individuals.</title>
        <authorList>
            <person name="Martinez P."/>
        </authorList>
    </citation>
    <scope>NUCLEOTIDE SEQUENCE [LARGE SCALE GENOMIC DNA]</scope>
</reference>
<feature type="region of interest" description="Disordered" evidence="1">
    <location>
        <begin position="1"/>
        <end position="104"/>
    </location>
</feature>
<organism evidence="2 3">
    <name type="scientific">Scophthalmus maximus</name>
    <name type="common">Turbot</name>
    <name type="synonym">Psetta maxima</name>
    <dbReference type="NCBI Taxonomy" id="52904"/>
    <lineage>
        <taxon>Eukaryota</taxon>
        <taxon>Metazoa</taxon>
        <taxon>Chordata</taxon>
        <taxon>Craniata</taxon>
        <taxon>Vertebrata</taxon>
        <taxon>Euteleostomi</taxon>
        <taxon>Actinopterygii</taxon>
        <taxon>Neopterygii</taxon>
        <taxon>Teleostei</taxon>
        <taxon>Neoteleostei</taxon>
        <taxon>Acanthomorphata</taxon>
        <taxon>Carangaria</taxon>
        <taxon>Pleuronectiformes</taxon>
        <taxon>Pleuronectoidei</taxon>
        <taxon>Scophthalmidae</taxon>
        <taxon>Scophthalmus</taxon>
    </lineage>
</organism>
<evidence type="ECO:0000313" key="3">
    <source>
        <dbReference type="Proteomes" id="UP000246464"/>
    </source>
</evidence>